<evidence type="ECO:0000256" key="2">
    <source>
        <dbReference type="ARBA" id="ARBA00012829"/>
    </source>
</evidence>
<dbReference type="PRINTS" id="PR01043">
    <property type="entry name" value="TRNASYNTHGLY"/>
</dbReference>
<dbReference type="InterPro" id="IPR027031">
    <property type="entry name" value="Gly-tRNA_synthase/POLG2"/>
</dbReference>
<evidence type="ECO:0000256" key="1">
    <source>
        <dbReference type="ARBA" id="ARBA00008226"/>
    </source>
</evidence>
<sequence length="581" mass="66813">MNTSEDIYDTVMDLARRRGFFWGSFEIYGGVAGFYDYGPLGVLLKRRIQDLWLKHFVYSNDMVVEVETPIINPRVVFKASGHEESFTDPVTECLKCGRIYRVDHLLKEVLGVEAEGLSPEEYKRIIVEKNVKCPVCSGDLAEPSYTLLLFKTEIGPYKGSLGYLRPENAQGMFVNFANVLRITRNKLPLGIAQVGKVARNEISPRQGLLRLREFTIMEIEFFFDPETVAEDISEYLSEEIVSEKLNVLTAEDREKGVSEPRTYTVGELIEKGIVKTPWLALWMGIGNRFLRHLGIDPARTRFIEKLPKERAHYSAQTFDQEVKTEKYGWIEVAGYAYRTTYDLERHIMFSNADLTFFKRFEKPLEKKVGKAFPNISKIREVFGNRYSEIMRKLSEKQPSELYSELEKTGFIEVDGSMLGKEFFTFKEEVEKIHGAKIIPHVVEPSFGLERLLYVVLENSLKTREEKAVLTVPPQIAPYQVAVFPLVTGSKPEHKKIVEMARNIYWDLVKAGFNCIYDDDGSIGRRYARVDEIGVPFAITVDYQSIEDNTVTVRDRDTTLQERVHLDELKRYLAVKLGITVF</sequence>
<dbReference type="InterPro" id="IPR002315">
    <property type="entry name" value="tRNA-synt_gly"/>
</dbReference>
<dbReference type="PANTHER" id="PTHR10745:SF0">
    <property type="entry name" value="GLYCINE--TRNA LIGASE"/>
    <property type="match status" value="1"/>
</dbReference>
<dbReference type="InterPro" id="IPR002314">
    <property type="entry name" value="aa-tRNA-synt_IIb"/>
</dbReference>
<comment type="caution">
    <text evidence="10">The sequence shown here is derived from an EMBL/GenBank/DDBJ whole genome shotgun (WGS) entry which is preliminary data.</text>
</comment>
<evidence type="ECO:0000256" key="7">
    <source>
        <dbReference type="ARBA" id="ARBA00023146"/>
    </source>
</evidence>
<dbReference type="AlphaFoldDB" id="A0A7C2FEQ0"/>
<evidence type="ECO:0000313" key="10">
    <source>
        <dbReference type="EMBL" id="HEF87162.1"/>
    </source>
</evidence>
<evidence type="ECO:0000256" key="3">
    <source>
        <dbReference type="ARBA" id="ARBA00022598"/>
    </source>
</evidence>
<evidence type="ECO:0000256" key="5">
    <source>
        <dbReference type="ARBA" id="ARBA00022840"/>
    </source>
</evidence>
<dbReference type="SUPFAM" id="SSF55681">
    <property type="entry name" value="Class II aaRS and biotin synthetases"/>
    <property type="match status" value="1"/>
</dbReference>
<dbReference type="NCBIfam" id="TIGR00389">
    <property type="entry name" value="glyS_dimeric"/>
    <property type="match status" value="1"/>
</dbReference>
<reference evidence="10" key="1">
    <citation type="journal article" date="2020" name="mSystems">
        <title>Genome- and Community-Level Interaction Insights into Carbon Utilization and Element Cycling Functions of Hydrothermarchaeota in Hydrothermal Sediment.</title>
        <authorList>
            <person name="Zhou Z."/>
            <person name="Liu Y."/>
            <person name="Xu W."/>
            <person name="Pan J."/>
            <person name="Luo Z.H."/>
            <person name="Li M."/>
        </authorList>
    </citation>
    <scope>NUCLEOTIDE SEQUENCE [LARGE SCALE GENOMIC DNA]</scope>
    <source>
        <strain evidence="10">SpSt-23</strain>
    </source>
</reference>
<dbReference type="GO" id="GO:0005737">
    <property type="term" value="C:cytoplasm"/>
    <property type="evidence" value="ECO:0007669"/>
    <property type="project" value="InterPro"/>
</dbReference>
<keyword evidence="5" id="KW-0067">ATP-binding</keyword>
<gene>
    <name evidence="10" type="primary">glyS</name>
    <name evidence="10" type="ORF">ENP55_02470</name>
</gene>
<dbReference type="EMBL" id="DSJT01000011">
    <property type="protein sequence ID" value="HEF87162.1"/>
    <property type="molecule type" value="Genomic_DNA"/>
</dbReference>
<dbReference type="GO" id="GO:0006426">
    <property type="term" value="P:glycyl-tRNA aminoacylation"/>
    <property type="evidence" value="ECO:0007669"/>
    <property type="project" value="InterPro"/>
</dbReference>
<evidence type="ECO:0000256" key="8">
    <source>
        <dbReference type="ARBA" id="ARBA00030057"/>
    </source>
</evidence>
<dbReference type="Gene3D" id="3.40.50.800">
    <property type="entry name" value="Anticodon-binding domain"/>
    <property type="match status" value="1"/>
</dbReference>
<dbReference type="Gene3D" id="3.30.930.10">
    <property type="entry name" value="Bira Bifunctional Protein, Domain 2"/>
    <property type="match status" value="1"/>
</dbReference>
<dbReference type="Pfam" id="PF00587">
    <property type="entry name" value="tRNA-synt_2b"/>
    <property type="match status" value="1"/>
</dbReference>
<dbReference type="NCBIfam" id="NF003211">
    <property type="entry name" value="PRK04173.1"/>
    <property type="match status" value="1"/>
</dbReference>
<protein>
    <recommendedName>
        <fullName evidence="2">glycine--tRNA ligase</fullName>
        <ecNumber evidence="2">6.1.1.14</ecNumber>
    </recommendedName>
    <alternativeName>
        <fullName evidence="8">Diadenosine tetraphosphate synthetase</fullName>
    </alternativeName>
</protein>
<keyword evidence="3 10" id="KW-0436">Ligase</keyword>
<dbReference type="PANTHER" id="PTHR10745">
    <property type="entry name" value="GLYCYL-TRNA SYNTHETASE/DNA POLYMERASE SUBUNIT GAMMA-2"/>
    <property type="match status" value="1"/>
</dbReference>
<name>A0A7C2FEQ0_9CREN</name>
<dbReference type="InterPro" id="IPR033731">
    <property type="entry name" value="GlyRS-like_core"/>
</dbReference>
<dbReference type="SUPFAM" id="SSF52954">
    <property type="entry name" value="Class II aaRS ABD-related"/>
    <property type="match status" value="1"/>
</dbReference>
<accession>A0A7C2FEQ0</accession>
<dbReference type="Pfam" id="PF03129">
    <property type="entry name" value="HGTP_anticodon"/>
    <property type="match status" value="1"/>
</dbReference>
<dbReference type="GO" id="GO:0005524">
    <property type="term" value="F:ATP binding"/>
    <property type="evidence" value="ECO:0007669"/>
    <property type="project" value="UniProtKB-KW"/>
</dbReference>
<feature type="domain" description="Aminoacyl-transfer RNA synthetases class-II family profile" evidence="9">
    <location>
        <begin position="9"/>
        <end position="472"/>
    </location>
</feature>
<dbReference type="GO" id="GO:0004820">
    <property type="term" value="F:glycine-tRNA ligase activity"/>
    <property type="evidence" value="ECO:0007669"/>
    <property type="project" value="UniProtKB-EC"/>
</dbReference>
<dbReference type="Gene3D" id="3.30.40.230">
    <property type="match status" value="1"/>
</dbReference>
<evidence type="ECO:0000259" key="9">
    <source>
        <dbReference type="PROSITE" id="PS50862"/>
    </source>
</evidence>
<evidence type="ECO:0000256" key="4">
    <source>
        <dbReference type="ARBA" id="ARBA00022741"/>
    </source>
</evidence>
<organism evidence="10">
    <name type="scientific">Thermosphaera aggregans</name>
    <dbReference type="NCBI Taxonomy" id="54254"/>
    <lineage>
        <taxon>Archaea</taxon>
        <taxon>Thermoproteota</taxon>
        <taxon>Thermoprotei</taxon>
        <taxon>Desulfurococcales</taxon>
        <taxon>Desulfurococcaceae</taxon>
        <taxon>Thermosphaera</taxon>
    </lineage>
</organism>
<keyword evidence="7" id="KW-0030">Aminoacyl-tRNA synthetase</keyword>
<dbReference type="PROSITE" id="PS50862">
    <property type="entry name" value="AA_TRNA_LIGASE_II"/>
    <property type="match status" value="1"/>
</dbReference>
<keyword evidence="4" id="KW-0547">Nucleotide-binding</keyword>
<keyword evidence="6" id="KW-0648">Protein biosynthesis</keyword>
<dbReference type="InterPro" id="IPR006195">
    <property type="entry name" value="aa-tRNA-synth_II"/>
</dbReference>
<dbReference type="CDD" id="cd00774">
    <property type="entry name" value="GlyRS-like_core"/>
    <property type="match status" value="1"/>
</dbReference>
<dbReference type="InterPro" id="IPR036621">
    <property type="entry name" value="Anticodon-bd_dom_sf"/>
</dbReference>
<dbReference type="EC" id="6.1.1.14" evidence="2"/>
<dbReference type="InterPro" id="IPR004154">
    <property type="entry name" value="Anticodon-bd"/>
</dbReference>
<comment type="similarity">
    <text evidence="1">Belongs to the class-II aminoacyl-tRNA synthetase family.</text>
</comment>
<evidence type="ECO:0000256" key="6">
    <source>
        <dbReference type="ARBA" id="ARBA00022917"/>
    </source>
</evidence>
<proteinExistence type="inferred from homology"/>
<dbReference type="InterPro" id="IPR045864">
    <property type="entry name" value="aa-tRNA-synth_II/BPL/LPL"/>
</dbReference>